<evidence type="ECO:0000256" key="4">
    <source>
        <dbReference type="ARBA" id="ARBA00022679"/>
    </source>
</evidence>
<keyword evidence="5" id="KW-0548">Nucleotidyltransferase</keyword>
<dbReference type="Gene3D" id="3.30.420.10">
    <property type="entry name" value="Ribonuclease H-like superfamily/Ribonuclease H"/>
    <property type="match status" value="1"/>
</dbReference>
<dbReference type="PANTHER" id="PTHR10322:SF23">
    <property type="entry name" value="DNA POLYMERASE DELTA CATALYTIC SUBUNIT"/>
    <property type="match status" value="1"/>
</dbReference>
<comment type="similarity">
    <text evidence="1">Belongs to the DNA polymerase type-B family.</text>
</comment>
<keyword evidence="8" id="KW-0651">Protein splicing</keyword>
<dbReference type="Pfam" id="PF05203">
    <property type="entry name" value="Hom_end_hint"/>
    <property type="match status" value="1"/>
</dbReference>
<keyword evidence="4" id="KW-0808">Transferase</keyword>
<dbReference type="InterPro" id="IPR004860">
    <property type="entry name" value="LAGLIDADG_dom"/>
</dbReference>
<evidence type="ECO:0000256" key="10">
    <source>
        <dbReference type="ARBA" id="ARBA00049244"/>
    </source>
</evidence>
<dbReference type="Gene3D" id="3.10.28.10">
    <property type="entry name" value="Homing endonucleases"/>
    <property type="match status" value="5"/>
</dbReference>
<feature type="domain" description="DOD-type homing endonuclease" evidence="11">
    <location>
        <begin position="919"/>
        <end position="1066"/>
    </location>
</feature>
<dbReference type="InterPro" id="IPR006133">
    <property type="entry name" value="DNA-dir_DNA_pol_B_exonuc"/>
</dbReference>
<dbReference type="InterPro" id="IPR030934">
    <property type="entry name" value="Intein_C"/>
</dbReference>
<evidence type="ECO:0000256" key="8">
    <source>
        <dbReference type="ARBA" id="ARBA00023000"/>
    </source>
</evidence>
<protein>
    <recommendedName>
        <fullName evidence="3">DNA polymerase</fullName>
        <ecNumber evidence="2">2.7.7.7</ecNumber>
    </recommendedName>
</protein>
<dbReference type="InterPro" id="IPR027434">
    <property type="entry name" value="Homing_endonucl"/>
</dbReference>
<dbReference type="InterPro" id="IPR036397">
    <property type="entry name" value="RNaseH_sf"/>
</dbReference>
<keyword evidence="7" id="KW-0239">DNA-directed DNA polymerase</keyword>
<dbReference type="SMART" id="SM00486">
    <property type="entry name" value="POLBc"/>
    <property type="match status" value="1"/>
</dbReference>
<dbReference type="GO" id="GO:0000166">
    <property type="term" value="F:nucleotide binding"/>
    <property type="evidence" value="ECO:0007669"/>
    <property type="project" value="InterPro"/>
</dbReference>
<dbReference type="SUPFAM" id="SSF56672">
    <property type="entry name" value="DNA/RNA polymerases"/>
    <property type="match status" value="2"/>
</dbReference>
<dbReference type="Pfam" id="PF14890">
    <property type="entry name" value="Intein_splicing"/>
    <property type="match status" value="2"/>
</dbReference>
<dbReference type="SMART" id="SM00305">
    <property type="entry name" value="HintC"/>
    <property type="match status" value="4"/>
</dbReference>
<dbReference type="CDD" id="cd00081">
    <property type="entry name" value="Hint"/>
    <property type="match status" value="6"/>
</dbReference>
<dbReference type="InterPro" id="IPR006142">
    <property type="entry name" value="INTEIN"/>
</dbReference>
<dbReference type="PANTHER" id="PTHR10322">
    <property type="entry name" value="DNA POLYMERASE CATALYTIC SUBUNIT"/>
    <property type="match status" value="1"/>
</dbReference>
<dbReference type="InterPro" id="IPR023211">
    <property type="entry name" value="DNA_pol_palm_dom_sf"/>
</dbReference>
<evidence type="ECO:0000313" key="12">
    <source>
        <dbReference type="EMBL" id="QHU07004.1"/>
    </source>
</evidence>
<dbReference type="SUPFAM" id="SSF53098">
    <property type="entry name" value="Ribonuclease H-like"/>
    <property type="match status" value="1"/>
</dbReference>
<dbReference type="Pfam" id="PF00136">
    <property type="entry name" value="DNA_pol_B"/>
    <property type="match status" value="3"/>
</dbReference>
<evidence type="ECO:0000259" key="11">
    <source>
        <dbReference type="PROSITE" id="PS50819"/>
    </source>
</evidence>
<name>A0A6C0JTJ8_9ZZZZ</name>
<dbReference type="Pfam" id="PF05204">
    <property type="entry name" value="Hom_end"/>
    <property type="match status" value="1"/>
</dbReference>
<keyword evidence="9" id="KW-0238">DNA-binding</keyword>
<dbReference type="SUPFAM" id="SSF55608">
    <property type="entry name" value="Homing endonucleases"/>
    <property type="match status" value="5"/>
</dbReference>
<evidence type="ECO:0000256" key="7">
    <source>
        <dbReference type="ARBA" id="ARBA00022932"/>
    </source>
</evidence>
<feature type="domain" description="DOD-type homing endonuclease" evidence="11">
    <location>
        <begin position="550"/>
        <end position="679"/>
    </location>
</feature>
<dbReference type="SMART" id="SM00306">
    <property type="entry name" value="HintN"/>
    <property type="match status" value="4"/>
</dbReference>
<dbReference type="PROSITE" id="PS50819">
    <property type="entry name" value="INTEIN_ENDONUCLEASE"/>
    <property type="match status" value="5"/>
</dbReference>
<sequence>MEKYTFFPYSWHMDEDEEDVTAMRVYGLDNNNENVCVRIDNFTPFVYLELPENVPWTASKAQQVGNKLDTMLGDRKPLVKRLMYKKRLYYAHLDQKGRRKKFPYLFLSFSHQSDIRNMSYKIRRPLNIIGIGNIKVKMHEQDASPILQFVSYRNVSTAGWIDFVGKRIGKDDQITRCDHEFKVRWKNVTPNTIPTVAAPLIMGFDIEVNSTNPSAMPKAEKPGDKVFQISCVLFRHGDDEKNMEKCLLTLGEPDPKTVGEDTEIYMYETEHDLLIGYTEFIQEKNPNIIVGYNILNFDIPYMIDRAKMNYCIFDFDQQGFNRYGHAKEKTIKWSSSAYGNQTFQFLDAEGRLYVDLLPLVKRDYKMDNYKLKTISTFFLGCVDPNTPILTWGGSKKLAKDIQIGDELIGDDGTKRTVQDICEGVDDMYEIYQHKFDNYIVNSQHILTFKISGHCSIYWLDKKKMWTMGWLDMNKRKFRFKSMSTTRTTKTKEDVYEDMVKYRNTLDTNDILEIKVKDYLTLPDSVKNKLKGYKTSGVQWKHQDVPIDPYIFGMWLGDGDSDGRGFASQDKELIEKWESWCSNNNAKFEHSKRYNYRIKHISGKRCTPPLKTILKKHELFNNKHIPSIYLQNDRKTRLSLLAGLIDTDGYVGSNGRCIIITQVRKELSEQILYLARSLGMSAFCKKRHTKWTWNNETKYGYAYEVAISGEGLEDIPTILGYKKCLKRQQKKDALVSGIKITHIGKGPFNGWQIDGNERFLLGDFTVTHNSTKDPLSVKGIFKCYRIGIKNKDGVYSRQAQKAMGIVGKYCLCENTRVSGKHGSIPIENLYGENLEVLSWNEKTDKLEISVQSNFFDNGKKECIELELEDGRTIICTPDHKLVTENGWINADDIPVGGKVKVGPILPEVELDTNETIYARVLGYMITDGHISKQRCVGYFGNLLDAQVFCDDIKTLCGIKPEIRKKSLDNCWLVSLPKNMKYKLLTENWIKGGNRTGSKELLPDVSKWSKSQIREFIAGMFGGDGWCPCYNKGDDKFTPIGLTQSRNNKNDIDEYVEKLSNMLKMFDISSSIRIAKRDNLFIGSLSLSMHDIEKFVTTIGYRYCYHKTIRSSIATFYYRIKNKAIRAYKQFYDQVITSDMSIAGAYREYVNRYTYAPTYGTMKSWARKGFPTGRPDQACRSFPKVGQFLNRINVIKLFEGDDYHSYSLDKNCDTLPTFELSLISKKSVGIKQVYDITVEDTHSFLANGIVAHNCVQDSALVIRLFNKLQTWIGLCEMAKTCNVPIFYLYTQGQQIKVYSQLYKYCFTEDTKVSLVHGNVPIKMLEKNKDKVLSWDEKTDQIIQSKQVRFFNNGKHDCISLEFEDGRTITCTPDHLFADTNGKWIKAFDIKLGSRVKIGPVLPDVSIDTYETILARILGYIVTDGHMSKHRNKSCAFLGTLLDADIFANDIEKLCRFKPKIKKDTCKSNCFTVGIPVKVVDMINNIDGIYCGNRTTSSNTCLPTDLAYWNKDRLREFLGGLFGGDGWSCSYNKITNSFTQVGFTQSRTGENCLQDYFQILASCLEKFDIQSKYNIILKNNNYVGSLIIQGTQNLYNFVDKIGYRYCYNKTMRTSVAYMYYKLKDRVKKDKQDLFNRILSLKNSGLTITMAYKKAIQNIPTSEYMPTVKSYIRYIKNGFVPHTNIVSYKFIKVSEFIELTGSNKCFMNEESYHSHQITKTQTYIPTFSLKLVGRKEELKQTVYDIEVENTHSFMANGVVVHNCMYKNFVVEKDGYVPKDNEHYVGATVFEPKAGVYDRVIPFDFASLYPTTIIAYNIDYSTLVTDPSVPDSDCHVMEWEDHVGCLTKGTKITLGEYSMNIEDLTNYSDKILAYDGKNGLDYFNQTNFFDQGMKECIELTFNDGSTLKCTPDHRLLVGDGQWVEAQDIKLCQDKVNIGYSPPVYDISDKVLVIDDYVFRGRELIIFYKLLGLLCADGYCTKGRTILYSGHQIDIQNITRDLEYITKDKKSYSIRKENYGWGIVIKGRFGEILRDLDGMLWGKKSTQKRTLPSILKNASKGELCAFLSGLMGGDGHTFSFSEKAQSLGSIKLSWTSEDENILDPIFNQLQEYFTKCGVQTSVYRIKTQTFIGIKSEDTLKFQEKIGFSYCVHKSMRLEAGCSYLRYREKTWEQQKYIVERVSELKTTMSLEDATKKVVNDVKTNFPVYNEYYANPSKSQIIDLLRAKKKWDKPMFSREHFPGPIEYMTKINALNIFDSYGVNKEEKSLPCIQKTVIYKQNIGIQQTYDLEVESSHSFVADGIVVHNCEHDKSVRKTKPKHVMCDKRYFRFLKEPKGVMPTVLQNLLDARAHTRKQIKVINKILDKKDIDEKECKMVEELIPDVLKILTEKKKIATQRKDELKTLTEVLEKRQLAYKVSANSMYGAMGVTRGYLPFMPGAMATTAMGRKNIGIVAETIPKKFGGKLIYGDTDTLLPDSPLIVKNKNGDIEYRTMEELSNGDWKLTITGKEISPSQDGLLVWSDVGFTPIKYVIRHAITKPLIRVTTHVGSVECTLDHSLLWENGEVAKASDVKIGSKLCISEMPLPIDTPETPIYPNNLTNEKIKEYIIPDVFLCDSGLSAELAFAWGLFYADGSCGKYGTPSGIKTSWAINNKDDTLLDRCLNILNKHEQDLNFIIIDTMKSSGVNKLVPRSKNTYGCIVPFVNKYRNMFYDQRRSKRIPNIIFNSPFEIRQSFFMGYYAGDGSKKDPAISCSNKGAIGSAGLFYLMKTIGYKVSVNVRKDKPNIYKLTGSTPKEKFRYCSNQVKKIEPTSILNSIIPLEKPIDFIPQPEYIYDIETENHHFAAGVGQLVVHNSNYIVFPHLETAAENWDHALHVATEMTKMFPAPICLEFENEIYWRFFILTKKRYMYKKCMRDGVVDEKIGKKGVLLARRDNSMFIRNAYETLIMMVFNRKTREEILFYIIDIINKLCSHFYSYKDFIVTKSIGSHGGGQVVPFINEKGQKKGKMGDYTVPLLSTEPKERERQFKLKNCNNAKDYYTHCLPAVVQLAERMRQRGQRVDPGTRLEYVISDQGGHKAKQYVKVEDAIYFSQHSSVLKLDYMYYMKLMANPFDDVLNVLYNVDDGSKNAFQKDFVLKQYKFRLNVRTKVLNELKDLIAHTVTFGK</sequence>
<dbReference type="Gene3D" id="3.30.342.10">
    <property type="entry name" value="DNA Polymerase, chain B, domain 1"/>
    <property type="match status" value="1"/>
</dbReference>
<organism evidence="12">
    <name type="scientific">viral metagenome</name>
    <dbReference type="NCBI Taxonomy" id="1070528"/>
    <lineage>
        <taxon>unclassified sequences</taxon>
        <taxon>metagenomes</taxon>
        <taxon>organismal metagenomes</taxon>
    </lineage>
</organism>
<keyword evidence="6" id="KW-0068">Autocatalytic cleavage</keyword>
<dbReference type="InterPro" id="IPR007868">
    <property type="entry name" value="Hom_end_hint"/>
</dbReference>
<dbReference type="Gene3D" id="2.170.16.10">
    <property type="entry name" value="Hedgehog/Intein (Hint) domain"/>
    <property type="match status" value="6"/>
</dbReference>
<evidence type="ECO:0000256" key="3">
    <source>
        <dbReference type="ARBA" id="ARBA00015749"/>
    </source>
</evidence>
<evidence type="ECO:0000256" key="5">
    <source>
        <dbReference type="ARBA" id="ARBA00022695"/>
    </source>
</evidence>
<evidence type="ECO:0000256" key="2">
    <source>
        <dbReference type="ARBA" id="ARBA00012417"/>
    </source>
</evidence>
<dbReference type="InterPro" id="IPR050240">
    <property type="entry name" value="DNA_pol_type-B"/>
</dbReference>
<proteinExistence type="inferred from homology"/>
<dbReference type="InterPro" id="IPR004042">
    <property type="entry name" value="Intein_endonuc_central"/>
</dbReference>
<dbReference type="Gene3D" id="1.10.132.60">
    <property type="entry name" value="DNA polymerase family B, C-terminal domain"/>
    <property type="match status" value="1"/>
</dbReference>
<evidence type="ECO:0000256" key="9">
    <source>
        <dbReference type="ARBA" id="ARBA00023125"/>
    </source>
</evidence>
<feature type="domain" description="DOD-type homing endonuclease" evidence="11">
    <location>
        <begin position="1964"/>
        <end position="2112"/>
    </location>
</feature>
<dbReference type="SUPFAM" id="SSF51294">
    <property type="entry name" value="Hedgehog/intein (Hint) domain"/>
    <property type="match status" value="5"/>
</dbReference>
<evidence type="ECO:0000256" key="1">
    <source>
        <dbReference type="ARBA" id="ARBA00005755"/>
    </source>
</evidence>
<accession>A0A6C0JTJ8</accession>
<dbReference type="GO" id="GO:0003887">
    <property type="term" value="F:DNA-directed DNA polymerase activity"/>
    <property type="evidence" value="ECO:0007669"/>
    <property type="project" value="UniProtKB-KW"/>
</dbReference>
<dbReference type="InterPro" id="IPR003586">
    <property type="entry name" value="Hint_dom_C"/>
</dbReference>
<dbReference type="InterPro" id="IPR042087">
    <property type="entry name" value="DNA_pol_B_thumb"/>
</dbReference>
<dbReference type="EC" id="2.7.7.7" evidence="2"/>
<dbReference type="InterPro" id="IPR003587">
    <property type="entry name" value="Hint_dom_N"/>
</dbReference>
<reference evidence="12" key="1">
    <citation type="journal article" date="2020" name="Nature">
        <title>Giant virus diversity and host interactions through global metagenomics.</title>
        <authorList>
            <person name="Schulz F."/>
            <person name="Roux S."/>
            <person name="Paez-Espino D."/>
            <person name="Jungbluth S."/>
            <person name="Walsh D.A."/>
            <person name="Denef V.J."/>
            <person name="McMahon K.D."/>
            <person name="Konstantinidis K.T."/>
            <person name="Eloe-Fadrosh E.A."/>
            <person name="Kyrpides N.C."/>
            <person name="Woyke T."/>
        </authorList>
    </citation>
    <scope>NUCLEOTIDE SEQUENCE</scope>
    <source>
        <strain evidence="12">GVMAG-S-1038524-41</strain>
    </source>
</reference>
<dbReference type="PRINTS" id="PR00379">
    <property type="entry name" value="INTEIN"/>
</dbReference>
<feature type="domain" description="DOD-type homing endonuclease" evidence="11">
    <location>
        <begin position="1414"/>
        <end position="1523"/>
    </location>
</feature>
<dbReference type="GO" id="GO:0016539">
    <property type="term" value="P:intein-mediated protein splicing"/>
    <property type="evidence" value="ECO:0007669"/>
    <property type="project" value="InterPro"/>
</dbReference>
<dbReference type="Gene3D" id="3.90.1600.10">
    <property type="entry name" value="Palm domain of DNA polymerase"/>
    <property type="match status" value="2"/>
</dbReference>
<dbReference type="PROSITE" id="PS50817">
    <property type="entry name" value="INTEIN_N_TER"/>
    <property type="match status" value="3"/>
</dbReference>
<dbReference type="EMBL" id="MN740670">
    <property type="protein sequence ID" value="QHU07004.1"/>
    <property type="molecule type" value="Genomic_DNA"/>
</dbReference>
<dbReference type="InterPro" id="IPR043502">
    <property type="entry name" value="DNA/RNA_pol_sf"/>
</dbReference>
<dbReference type="NCBIfam" id="TIGR01445">
    <property type="entry name" value="intein_Nterm"/>
    <property type="match status" value="3"/>
</dbReference>
<dbReference type="InterPro" id="IPR006141">
    <property type="entry name" value="Intein_N"/>
</dbReference>
<comment type="catalytic activity">
    <reaction evidence="10">
        <text>DNA(n) + a 2'-deoxyribonucleoside 5'-triphosphate = DNA(n+1) + diphosphate</text>
        <dbReference type="Rhea" id="RHEA:22508"/>
        <dbReference type="Rhea" id="RHEA-COMP:17339"/>
        <dbReference type="Rhea" id="RHEA-COMP:17340"/>
        <dbReference type="ChEBI" id="CHEBI:33019"/>
        <dbReference type="ChEBI" id="CHEBI:61560"/>
        <dbReference type="ChEBI" id="CHEBI:173112"/>
        <dbReference type="EC" id="2.7.7.7"/>
    </reaction>
</comment>
<dbReference type="InterPro" id="IPR012337">
    <property type="entry name" value="RNaseH-like_sf"/>
</dbReference>
<dbReference type="Pfam" id="PF03104">
    <property type="entry name" value="DNA_pol_B_exo1"/>
    <property type="match status" value="1"/>
</dbReference>
<dbReference type="PROSITE" id="PS50818">
    <property type="entry name" value="INTEIN_C_TER"/>
    <property type="match status" value="4"/>
</dbReference>
<feature type="domain" description="DOD-type homing endonuclease" evidence="11">
    <location>
        <begin position="2619"/>
        <end position="2766"/>
    </location>
</feature>
<dbReference type="GO" id="GO:0004519">
    <property type="term" value="F:endonuclease activity"/>
    <property type="evidence" value="ECO:0007669"/>
    <property type="project" value="InterPro"/>
</dbReference>
<evidence type="ECO:0000256" key="6">
    <source>
        <dbReference type="ARBA" id="ARBA00022813"/>
    </source>
</evidence>
<dbReference type="InterPro" id="IPR036844">
    <property type="entry name" value="Hint_dom_sf"/>
</dbReference>
<dbReference type="NCBIfam" id="TIGR01443">
    <property type="entry name" value="intein_Cterm"/>
    <property type="match status" value="4"/>
</dbReference>
<dbReference type="InterPro" id="IPR006172">
    <property type="entry name" value="DNA-dir_DNA_pol_B"/>
</dbReference>
<dbReference type="Pfam" id="PF14528">
    <property type="entry name" value="LAGLIDADG_3"/>
    <property type="match status" value="2"/>
</dbReference>
<dbReference type="GO" id="GO:0003677">
    <property type="term" value="F:DNA binding"/>
    <property type="evidence" value="ECO:0007669"/>
    <property type="project" value="UniProtKB-KW"/>
</dbReference>
<dbReference type="InterPro" id="IPR007869">
    <property type="entry name" value="Homing_endonuc_PI-Sce"/>
</dbReference>
<dbReference type="InterPro" id="IPR006134">
    <property type="entry name" value="DNA-dir_DNA_pol_B_multi_dom"/>
</dbReference>